<proteinExistence type="predicted"/>
<dbReference type="Proteomes" id="UP001177021">
    <property type="component" value="Unassembled WGS sequence"/>
</dbReference>
<evidence type="ECO:0000313" key="1">
    <source>
        <dbReference type="EMBL" id="CAJ2640198.1"/>
    </source>
</evidence>
<reference evidence="1" key="1">
    <citation type="submission" date="2023-10" db="EMBL/GenBank/DDBJ databases">
        <authorList>
            <person name="Rodriguez Cubillos JULIANA M."/>
            <person name="De Vega J."/>
        </authorList>
    </citation>
    <scope>NUCLEOTIDE SEQUENCE</scope>
</reference>
<dbReference type="EMBL" id="CASHSV030000024">
    <property type="protein sequence ID" value="CAJ2640198.1"/>
    <property type="molecule type" value="Genomic_DNA"/>
</dbReference>
<evidence type="ECO:0000313" key="2">
    <source>
        <dbReference type="Proteomes" id="UP001177021"/>
    </source>
</evidence>
<protein>
    <submittedName>
        <fullName evidence="1">Uncharacterized protein</fullName>
    </submittedName>
</protein>
<comment type="caution">
    <text evidence="1">The sequence shown here is derived from an EMBL/GenBank/DDBJ whole genome shotgun (WGS) entry which is preliminary data.</text>
</comment>
<sequence length="780" mass="86372">MEFHTFCDLNVWRVCGKMRIWTVLLLFLLLKSDVNVVYCGSDYLVGLGSYDITGPAADVNLMGYAKTEQLASGIHFRLRSRAFIVAASKGNRVVFVNLDACMASQIVTIKVIERLKARYGDLYTENNVVISATHTHSGPGGYLQYFVYIITSYGFVRQSFDVIVDGIEKSIVQAHENLRPGSIFVDKGELLDAGVNRSPSAYLNNPASERSKYKYDVDKEMTLLKFVDDEWGPVGSFNWFATHATSMGHKNSLISGDNKGAASRFMEDWFERKDSGRMDSDILGNDGSPQRISNIIPGLRDNHHELLELAVSFQSPPGRPTTKTSSVTKRVRGAPRNVDKPRFVAAFCQPNSGDVSPNVLGAFCLDTGLPCHFNHSTCGGRNELCYSQGPGYPDEFESTRIIGERQFKKAVDLFNAADEEIKGEVDFRHTYIDLSKLEVTISDQGADKVVKTCPAAMGFASAAGTTDGPGSFDFKQGDNKGNPFWKLVRNLVKTLTRKQIDCQHPKPILLDTGEMNVPYEWAPSILPIQILRVGQFVILCIPGEISTMAGRRLRDAVKTILSSHKDFENVHIVITSLSNAYSQYATTYEEYYVQRYEGGSTLYGPHTLSAYIQEFKKLAKALISGQPVKPGPLPPNLLNKQVSLLPPVVVDGTPFGVNFGDVYSDVPQNSAFKSGDIVSASFWSACPRNDLMTEGTFALVEFLQGKDTWVPAYDDDDFCLRFKWSRRFKLSPMSKATIEWRIPQGVTHGVYRISHFGAAKGLFGSINHFTGSSSAFVVVA</sequence>
<keyword evidence="2" id="KW-1185">Reference proteome</keyword>
<accession>A0ACB0J845</accession>
<name>A0ACB0J845_TRIPR</name>
<organism evidence="1 2">
    <name type="scientific">Trifolium pratense</name>
    <name type="common">Red clover</name>
    <dbReference type="NCBI Taxonomy" id="57577"/>
    <lineage>
        <taxon>Eukaryota</taxon>
        <taxon>Viridiplantae</taxon>
        <taxon>Streptophyta</taxon>
        <taxon>Embryophyta</taxon>
        <taxon>Tracheophyta</taxon>
        <taxon>Spermatophyta</taxon>
        <taxon>Magnoliopsida</taxon>
        <taxon>eudicotyledons</taxon>
        <taxon>Gunneridae</taxon>
        <taxon>Pentapetalae</taxon>
        <taxon>rosids</taxon>
        <taxon>fabids</taxon>
        <taxon>Fabales</taxon>
        <taxon>Fabaceae</taxon>
        <taxon>Papilionoideae</taxon>
        <taxon>50 kb inversion clade</taxon>
        <taxon>NPAAA clade</taxon>
        <taxon>Hologalegina</taxon>
        <taxon>IRL clade</taxon>
        <taxon>Trifolieae</taxon>
        <taxon>Trifolium</taxon>
    </lineage>
</organism>
<gene>
    <name evidence="1" type="ORF">MILVUS5_LOCUS10089</name>
</gene>